<comment type="similarity">
    <text evidence="4">Belongs to the arginase family.</text>
</comment>
<evidence type="ECO:0000313" key="7">
    <source>
        <dbReference type="Proteomes" id="UP000600080"/>
    </source>
</evidence>
<name>A0ABQ2JDF5_9ACTN</name>
<evidence type="ECO:0000256" key="4">
    <source>
        <dbReference type="PROSITE-ProRule" id="PRU00742"/>
    </source>
</evidence>
<keyword evidence="7" id="KW-1185">Reference proteome</keyword>
<feature type="compositionally biased region" description="Basic and acidic residues" evidence="5">
    <location>
        <begin position="1"/>
        <end position="15"/>
    </location>
</feature>
<dbReference type="Proteomes" id="UP000600080">
    <property type="component" value="Unassembled WGS sequence"/>
</dbReference>
<dbReference type="Gene3D" id="3.40.800.10">
    <property type="entry name" value="Ureohydrolase domain"/>
    <property type="match status" value="1"/>
</dbReference>
<evidence type="ECO:0000256" key="5">
    <source>
        <dbReference type="SAM" id="MobiDB-lite"/>
    </source>
</evidence>
<evidence type="ECO:0000313" key="6">
    <source>
        <dbReference type="EMBL" id="GGN44654.1"/>
    </source>
</evidence>
<keyword evidence="3" id="KW-0464">Manganese</keyword>
<dbReference type="PANTHER" id="PTHR43782">
    <property type="entry name" value="ARGINASE"/>
    <property type="match status" value="1"/>
</dbReference>
<protein>
    <submittedName>
        <fullName evidence="6">Arginase</fullName>
    </submittedName>
</protein>
<organism evidence="6 7">
    <name type="scientific">Streptomyces kronopolitis</name>
    <dbReference type="NCBI Taxonomy" id="1612435"/>
    <lineage>
        <taxon>Bacteria</taxon>
        <taxon>Bacillati</taxon>
        <taxon>Actinomycetota</taxon>
        <taxon>Actinomycetes</taxon>
        <taxon>Kitasatosporales</taxon>
        <taxon>Streptomycetaceae</taxon>
        <taxon>Streptomyces</taxon>
    </lineage>
</organism>
<sequence length="360" mass="37873">MSDGRAGRAGDRMSDGRGAAVRSRSEPREPARHRREVPVPASELTGSAPSPADLWNDHVMRRTVLIDAPSNLGLRPPAPGVVPGCYKLAGALRDQGLLRRLGAREGGVVVPPRYDLGEWKEGDGDFHAAPLAAYTRTLAARVEGHVRGGDFPVVLGGDCSILLGAVLALRRLGRYGVVHLDGHGDFRHPGNTAVSGPVGAAAGEGLAQITGRGQPDLTDLDGLGPYVRDEDLSVLGLRDADEAQPELTGLGIAHTPVGGIRRRGPERVAREVLTRFHRAPLDGFWIHLDADVLDPSVMPAVDSPDPGGLLPGELRALLRPLAASPRCAGVDVTVYDPDRDPEGAGAVLLAGLLEDVFAQP</sequence>
<dbReference type="PRINTS" id="PR00116">
    <property type="entry name" value="ARGINASE"/>
</dbReference>
<dbReference type="InterPro" id="IPR023696">
    <property type="entry name" value="Ureohydrolase_dom_sf"/>
</dbReference>
<dbReference type="PROSITE" id="PS51409">
    <property type="entry name" value="ARGINASE_2"/>
    <property type="match status" value="1"/>
</dbReference>
<proteinExistence type="inferred from homology"/>
<dbReference type="SUPFAM" id="SSF52768">
    <property type="entry name" value="Arginase/deacetylase"/>
    <property type="match status" value="1"/>
</dbReference>
<feature type="region of interest" description="Disordered" evidence="5">
    <location>
        <begin position="1"/>
        <end position="53"/>
    </location>
</feature>
<dbReference type="Pfam" id="PF00491">
    <property type="entry name" value="Arginase"/>
    <property type="match status" value="1"/>
</dbReference>
<gene>
    <name evidence="6" type="primary">argI2</name>
    <name evidence="6" type="ORF">GCM10012285_27410</name>
</gene>
<dbReference type="CDD" id="cd09999">
    <property type="entry name" value="Arginase-like_1"/>
    <property type="match status" value="1"/>
</dbReference>
<reference evidence="7" key="1">
    <citation type="journal article" date="2019" name="Int. J. Syst. Evol. Microbiol.">
        <title>The Global Catalogue of Microorganisms (GCM) 10K type strain sequencing project: providing services to taxonomists for standard genome sequencing and annotation.</title>
        <authorList>
            <consortium name="The Broad Institute Genomics Platform"/>
            <consortium name="The Broad Institute Genome Sequencing Center for Infectious Disease"/>
            <person name="Wu L."/>
            <person name="Ma J."/>
        </authorList>
    </citation>
    <scope>NUCLEOTIDE SEQUENCE [LARGE SCALE GENOMIC DNA]</scope>
    <source>
        <strain evidence="7">CGMCC 4.7323</strain>
    </source>
</reference>
<evidence type="ECO:0000256" key="3">
    <source>
        <dbReference type="ARBA" id="ARBA00023211"/>
    </source>
</evidence>
<keyword evidence="1" id="KW-0479">Metal-binding</keyword>
<accession>A0ABQ2JDF5</accession>
<keyword evidence="2" id="KW-0378">Hydrolase</keyword>
<dbReference type="PANTHER" id="PTHR43782:SF3">
    <property type="entry name" value="ARGINASE"/>
    <property type="match status" value="1"/>
</dbReference>
<evidence type="ECO:0000256" key="1">
    <source>
        <dbReference type="ARBA" id="ARBA00022723"/>
    </source>
</evidence>
<dbReference type="InterPro" id="IPR006035">
    <property type="entry name" value="Ureohydrolase"/>
</dbReference>
<dbReference type="EMBL" id="BMND01000009">
    <property type="protein sequence ID" value="GGN44654.1"/>
    <property type="molecule type" value="Genomic_DNA"/>
</dbReference>
<evidence type="ECO:0000256" key="2">
    <source>
        <dbReference type="ARBA" id="ARBA00022801"/>
    </source>
</evidence>
<comment type="caution">
    <text evidence="6">The sequence shown here is derived from an EMBL/GenBank/DDBJ whole genome shotgun (WGS) entry which is preliminary data.</text>
</comment>